<name>A0A4S2KD89_9HYME</name>
<reference evidence="2 3" key="1">
    <citation type="journal article" date="2019" name="Philos. Trans. R. Soc. Lond., B, Biol. Sci.">
        <title>Ant behaviour and brain gene expression of defending hosts depend on the ecological success of the intruding social parasite.</title>
        <authorList>
            <person name="Kaur R."/>
            <person name="Stoldt M."/>
            <person name="Jongepier E."/>
            <person name="Feldmeyer B."/>
            <person name="Menzel F."/>
            <person name="Bornberg-Bauer E."/>
            <person name="Foitzik S."/>
        </authorList>
    </citation>
    <scope>NUCLEOTIDE SEQUENCE [LARGE SCALE GENOMIC DNA]</scope>
    <source>
        <tissue evidence="2">Whole body</tissue>
    </source>
</reference>
<dbReference type="STRING" id="300112.A0A4S2KD89"/>
<dbReference type="EMBL" id="QBLH01003074">
    <property type="protein sequence ID" value="TGZ45697.1"/>
    <property type="molecule type" value="Genomic_DNA"/>
</dbReference>
<gene>
    <name evidence="2" type="ORF">DBV15_11814</name>
</gene>
<accession>A0A4S2KD89</accession>
<sequence>MEEPNVVSPPSSCFSGNMQRTFKKQRINPVEIAFHQMNNTLSNIAEMCSRKKPVNDNDPDVRLPESQPRAAQTEQAVAEPEPPQGNPAAAPAPREVALPNMPPTPLMSALQVPLLTPTPPPLIEAIAEIVGYDFPIGPVNQPSDDFETPSGESESDDETWRPR</sequence>
<dbReference type="AlphaFoldDB" id="A0A4S2KD89"/>
<organism evidence="2 3">
    <name type="scientific">Temnothorax longispinosus</name>
    <dbReference type="NCBI Taxonomy" id="300112"/>
    <lineage>
        <taxon>Eukaryota</taxon>
        <taxon>Metazoa</taxon>
        <taxon>Ecdysozoa</taxon>
        <taxon>Arthropoda</taxon>
        <taxon>Hexapoda</taxon>
        <taxon>Insecta</taxon>
        <taxon>Pterygota</taxon>
        <taxon>Neoptera</taxon>
        <taxon>Endopterygota</taxon>
        <taxon>Hymenoptera</taxon>
        <taxon>Apocrita</taxon>
        <taxon>Aculeata</taxon>
        <taxon>Formicoidea</taxon>
        <taxon>Formicidae</taxon>
        <taxon>Myrmicinae</taxon>
        <taxon>Temnothorax</taxon>
    </lineage>
</organism>
<evidence type="ECO:0000313" key="2">
    <source>
        <dbReference type="EMBL" id="TGZ45697.1"/>
    </source>
</evidence>
<dbReference type="Proteomes" id="UP000310200">
    <property type="component" value="Unassembled WGS sequence"/>
</dbReference>
<feature type="region of interest" description="Disordered" evidence="1">
    <location>
        <begin position="49"/>
        <end position="107"/>
    </location>
</feature>
<feature type="compositionally biased region" description="Basic and acidic residues" evidence="1">
    <location>
        <begin position="53"/>
        <end position="63"/>
    </location>
</feature>
<evidence type="ECO:0000256" key="1">
    <source>
        <dbReference type="SAM" id="MobiDB-lite"/>
    </source>
</evidence>
<comment type="caution">
    <text evidence="2">The sequence shown here is derived from an EMBL/GenBank/DDBJ whole genome shotgun (WGS) entry which is preliminary data.</text>
</comment>
<protein>
    <submittedName>
        <fullName evidence="2">Uncharacterized protein</fullName>
    </submittedName>
</protein>
<evidence type="ECO:0000313" key="3">
    <source>
        <dbReference type="Proteomes" id="UP000310200"/>
    </source>
</evidence>
<proteinExistence type="predicted"/>
<keyword evidence="3" id="KW-1185">Reference proteome</keyword>
<feature type="region of interest" description="Disordered" evidence="1">
    <location>
        <begin position="134"/>
        <end position="163"/>
    </location>
</feature>